<keyword evidence="2" id="KW-1185">Reference proteome</keyword>
<reference evidence="1 2" key="1">
    <citation type="journal article" date="2016" name="Genome Announc.">
        <title>Draft Genome Sequence of the Thermotolerant Cyanobacterium Desertifilum sp. IPPAS B-1220.</title>
        <authorList>
            <person name="Mironov K.S."/>
            <person name="Sinetova M.A."/>
            <person name="Bolatkhan K."/>
            <person name="Zayadan B.K."/>
            <person name="Ustinova V.V."/>
            <person name="Kupriyanova E.V."/>
            <person name="Skrypnik A.N."/>
            <person name="Gogoleva N.E."/>
            <person name="Gogolev Y.V."/>
            <person name="Los D.A."/>
        </authorList>
    </citation>
    <scope>NUCLEOTIDE SEQUENCE [LARGE SCALE GENOMIC DNA]</scope>
    <source>
        <strain evidence="1 2">IPPAS B-1220</strain>
    </source>
</reference>
<protein>
    <submittedName>
        <fullName evidence="1">Uncharacterized protein</fullName>
    </submittedName>
</protein>
<evidence type="ECO:0000313" key="2">
    <source>
        <dbReference type="Proteomes" id="UP000095472"/>
    </source>
</evidence>
<sequence length="141" mass="16267">MIQYSIIHDEVLFPTTEVSYWGQAIVWTVGETEEAARLAAEKVVVEYEPLEPILTIESAIAANSFHNQPQVIKHGNPLEALQESEYRLQGEVLMNGQDHFYLETHTSWYHSRWRRSLSNLFFYPTPLGNSEYCCRSAWGSD</sequence>
<dbReference type="EMBL" id="CP182909">
    <property type="protein sequence ID" value="XPM66255.1"/>
    <property type="molecule type" value="Genomic_DNA"/>
</dbReference>
<proteinExistence type="predicted"/>
<evidence type="ECO:0000313" key="1">
    <source>
        <dbReference type="EMBL" id="XPM66255.1"/>
    </source>
</evidence>
<dbReference type="Proteomes" id="UP000095472">
    <property type="component" value="Chromosome"/>
</dbReference>
<gene>
    <name evidence="1" type="ORF">BH720_013280</name>
</gene>
<accession>A0ACD5H050</accession>
<name>A0ACD5H050_9CYAN</name>
<organism evidence="1 2">
    <name type="scientific">Desertifilum tharense IPPAS B-1220</name>
    <dbReference type="NCBI Taxonomy" id="1781255"/>
    <lineage>
        <taxon>Bacteria</taxon>
        <taxon>Bacillati</taxon>
        <taxon>Cyanobacteriota</taxon>
        <taxon>Cyanophyceae</taxon>
        <taxon>Desertifilales</taxon>
        <taxon>Desertifilaceae</taxon>
        <taxon>Desertifilum</taxon>
    </lineage>
</organism>